<name>A0AAD1TMU3_PELCU</name>
<dbReference type="PANTHER" id="PTHR46829:SF1">
    <property type="entry name" value="STERILE ALPHA MOTIF DOMAIN-CONTAINING PROTEIN 15"/>
    <property type="match status" value="1"/>
</dbReference>
<reference evidence="2" key="1">
    <citation type="submission" date="2022-03" db="EMBL/GenBank/DDBJ databases">
        <authorList>
            <person name="Alioto T."/>
            <person name="Alioto T."/>
            <person name="Gomez Garrido J."/>
        </authorList>
    </citation>
    <scope>NUCLEOTIDE SEQUENCE</scope>
</reference>
<dbReference type="SMART" id="SM00454">
    <property type="entry name" value="SAM"/>
    <property type="match status" value="1"/>
</dbReference>
<dbReference type="Proteomes" id="UP001295444">
    <property type="component" value="Chromosome 13"/>
</dbReference>
<dbReference type="AlphaFoldDB" id="A0AAD1TMU3"/>
<dbReference type="InterPro" id="IPR001660">
    <property type="entry name" value="SAM"/>
</dbReference>
<dbReference type="InterPro" id="IPR013761">
    <property type="entry name" value="SAM/pointed_sf"/>
</dbReference>
<evidence type="ECO:0000313" key="2">
    <source>
        <dbReference type="EMBL" id="CAH2328471.1"/>
    </source>
</evidence>
<dbReference type="PANTHER" id="PTHR46829">
    <property type="entry name" value="STERILE ALPHA MOTIF DOMAIN-CONTAINING PROTEIN 15"/>
    <property type="match status" value="1"/>
</dbReference>
<accession>A0AAD1TMU3</accession>
<gene>
    <name evidence="2" type="ORF">PECUL_23A028361</name>
</gene>
<protein>
    <submittedName>
        <fullName evidence="2">Sterile alpha motif domain-containing 15</fullName>
    </submittedName>
</protein>
<dbReference type="Gene3D" id="1.10.150.50">
    <property type="entry name" value="Transcription Factor, Ets-1"/>
    <property type="match status" value="1"/>
</dbReference>
<dbReference type="EMBL" id="OW240924">
    <property type="protein sequence ID" value="CAH2328471.1"/>
    <property type="molecule type" value="Genomic_DNA"/>
</dbReference>
<dbReference type="SUPFAM" id="SSF47769">
    <property type="entry name" value="SAM/Pointed domain"/>
    <property type="match status" value="1"/>
</dbReference>
<dbReference type="Pfam" id="PF00536">
    <property type="entry name" value="SAM_1"/>
    <property type="match status" value="1"/>
</dbReference>
<organism evidence="2 3">
    <name type="scientific">Pelobates cultripes</name>
    <name type="common">Western spadefoot toad</name>
    <dbReference type="NCBI Taxonomy" id="61616"/>
    <lineage>
        <taxon>Eukaryota</taxon>
        <taxon>Metazoa</taxon>
        <taxon>Chordata</taxon>
        <taxon>Craniata</taxon>
        <taxon>Vertebrata</taxon>
        <taxon>Euteleostomi</taxon>
        <taxon>Amphibia</taxon>
        <taxon>Batrachia</taxon>
        <taxon>Anura</taxon>
        <taxon>Pelobatoidea</taxon>
        <taxon>Pelobatidae</taxon>
        <taxon>Pelobates</taxon>
    </lineage>
</organism>
<feature type="domain" description="SAM" evidence="1">
    <location>
        <begin position="39"/>
        <end position="102"/>
    </location>
</feature>
<sequence>MTVGHSRTRIARVGVAEETEVSVAMDKRAVEMEPECVRWSVREVGGWIRLKGFPQYEACFTENCINGRKLIHVTCSSLPQMGVIDFQDMKAISKLIRDLLAVSEPAWTRSISLPRRDNMGLFLEQKSKTGLTYDSLTYKQFIIQQGLESY</sequence>
<evidence type="ECO:0000313" key="3">
    <source>
        <dbReference type="Proteomes" id="UP001295444"/>
    </source>
</evidence>
<dbReference type="PROSITE" id="PS50105">
    <property type="entry name" value="SAM_DOMAIN"/>
    <property type="match status" value="1"/>
</dbReference>
<proteinExistence type="predicted"/>
<evidence type="ECO:0000259" key="1">
    <source>
        <dbReference type="PROSITE" id="PS50105"/>
    </source>
</evidence>
<keyword evidence="3" id="KW-1185">Reference proteome</keyword>